<gene>
    <name evidence="2" type="ORF">XENOCAPTIV_005331</name>
</gene>
<proteinExistence type="predicted"/>
<comment type="caution">
    <text evidence="2">The sequence shown here is derived from an EMBL/GenBank/DDBJ whole genome shotgun (WGS) entry which is preliminary data.</text>
</comment>
<evidence type="ECO:0000313" key="2">
    <source>
        <dbReference type="EMBL" id="MEQ2215744.1"/>
    </source>
</evidence>
<evidence type="ECO:0000313" key="3">
    <source>
        <dbReference type="Proteomes" id="UP001434883"/>
    </source>
</evidence>
<accession>A0ABV0S633</accession>
<organism evidence="2 3">
    <name type="scientific">Xenoophorus captivus</name>
    <dbReference type="NCBI Taxonomy" id="1517983"/>
    <lineage>
        <taxon>Eukaryota</taxon>
        <taxon>Metazoa</taxon>
        <taxon>Chordata</taxon>
        <taxon>Craniata</taxon>
        <taxon>Vertebrata</taxon>
        <taxon>Euteleostomi</taxon>
        <taxon>Actinopterygii</taxon>
        <taxon>Neopterygii</taxon>
        <taxon>Teleostei</taxon>
        <taxon>Neoteleostei</taxon>
        <taxon>Acanthomorphata</taxon>
        <taxon>Ovalentaria</taxon>
        <taxon>Atherinomorphae</taxon>
        <taxon>Cyprinodontiformes</taxon>
        <taxon>Goodeidae</taxon>
        <taxon>Xenoophorus</taxon>
    </lineage>
</organism>
<name>A0ABV0S633_9TELE</name>
<feature type="region of interest" description="Disordered" evidence="1">
    <location>
        <begin position="94"/>
        <end position="114"/>
    </location>
</feature>
<evidence type="ECO:0000256" key="1">
    <source>
        <dbReference type="SAM" id="MobiDB-lite"/>
    </source>
</evidence>
<sequence>MIGPHPIASWFCLRGRMFDVLYGLRTQIHVVVARRSCFHLGSRAPPLQTETERFYFTAEISSGFPHFPTSHTLAAKQLNDFPNLSGLQQLVKSNDDEQPQAGQEDVDDESERPASHRFCWDERVLKGCLSAGRNQGAELEGCEVLDVELVILTETNRTMLDQKVLLSAERFGVFVPVGNGTKHPETPQQSSPVLCW</sequence>
<dbReference type="Proteomes" id="UP001434883">
    <property type="component" value="Unassembled WGS sequence"/>
</dbReference>
<protein>
    <submittedName>
        <fullName evidence="2">Uncharacterized protein</fullName>
    </submittedName>
</protein>
<dbReference type="EMBL" id="JAHRIN010068795">
    <property type="protein sequence ID" value="MEQ2215744.1"/>
    <property type="molecule type" value="Genomic_DNA"/>
</dbReference>
<reference evidence="2 3" key="1">
    <citation type="submission" date="2021-06" db="EMBL/GenBank/DDBJ databases">
        <authorList>
            <person name="Palmer J.M."/>
        </authorList>
    </citation>
    <scope>NUCLEOTIDE SEQUENCE [LARGE SCALE GENOMIC DNA]</scope>
    <source>
        <strain evidence="2 3">XC_2019</strain>
        <tissue evidence="2">Muscle</tissue>
    </source>
</reference>
<keyword evidence="3" id="KW-1185">Reference proteome</keyword>